<reference evidence="2" key="1">
    <citation type="submission" date="2020-11" db="EMBL/GenBank/DDBJ databases">
        <authorList>
            <consortium name="DOE Joint Genome Institute"/>
            <person name="Ahrendt S."/>
            <person name="Riley R."/>
            <person name="Andreopoulos W."/>
            <person name="Labutti K."/>
            <person name="Pangilinan J."/>
            <person name="Ruiz-Duenas F.J."/>
            <person name="Barrasa J.M."/>
            <person name="Sanchez-Garcia M."/>
            <person name="Camarero S."/>
            <person name="Miyauchi S."/>
            <person name="Serrano A."/>
            <person name="Linde D."/>
            <person name="Babiker R."/>
            <person name="Drula E."/>
            <person name="Ayuso-Fernandez I."/>
            <person name="Pacheco R."/>
            <person name="Padilla G."/>
            <person name="Ferreira P."/>
            <person name="Barriuso J."/>
            <person name="Kellner H."/>
            <person name="Castanera R."/>
            <person name="Alfaro M."/>
            <person name="Ramirez L."/>
            <person name="Pisabarro A.G."/>
            <person name="Kuo A."/>
            <person name="Tritt A."/>
            <person name="Lipzen A."/>
            <person name="He G."/>
            <person name="Yan M."/>
            <person name="Ng V."/>
            <person name="Cullen D."/>
            <person name="Martin F."/>
            <person name="Rosso M.-N."/>
            <person name="Henrissat B."/>
            <person name="Hibbett D."/>
            <person name="Martinez A.T."/>
            <person name="Grigoriev I.V."/>
        </authorList>
    </citation>
    <scope>NUCLEOTIDE SEQUENCE</scope>
    <source>
        <strain evidence="2">MF-IS2</strain>
    </source>
</reference>
<feature type="compositionally biased region" description="Polar residues" evidence="1">
    <location>
        <begin position="1"/>
        <end position="17"/>
    </location>
</feature>
<protein>
    <submittedName>
        <fullName evidence="2">Uncharacterized protein</fullName>
    </submittedName>
</protein>
<name>A0A9P5WY78_9AGAR</name>
<feature type="region of interest" description="Disordered" evidence="1">
    <location>
        <begin position="1"/>
        <end position="23"/>
    </location>
</feature>
<evidence type="ECO:0000313" key="3">
    <source>
        <dbReference type="Proteomes" id="UP000807342"/>
    </source>
</evidence>
<feature type="region of interest" description="Disordered" evidence="1">
    <location>
        <begin position="66"/>
        <end position="89"/>
    </location>
</feature>
<evidence type="ECO:0000313" key="2">
    <source>
        <dbReference type="EMBL" id="KAF9439917.1"/>
    </source>
</evidence>
<organism evidence="2 3">
    <name type="scientific">Macrolepiota fuliginosa MF-IS2</name>
    <dbReference type="NCBI Taxonomy" id="1400762"/>
    <lineage>
        <taxon>Eukaryota</taxon>
        <taxon>Fungi</taxon>
        <taxon>Dikarya</taxon>
        <taxon>Basidiomycota</taxon>
        <taxon>Agaricomycotina</taxon>
        <taxon>Agaricomycetes</taxon>
        <taxon>Agaricomycetidae</taxon>
        <taxon>Agaricales</taxon>
        <taxon>Agaricineae</taxon>
        <taxon>Agaricaceae</taxon>
        <taxon>Macrolepiota</taxon>
    </lineage>
</organism>
<dbReference type="AlphaFoldDB" id="A0A9P5WY78"/>
<gene>
    <name evidence="2" type="ORF">P691DRAFT_768610</name>
</gene>
<accession>A0A9P5WY78</accession>
<evidence type="ECO:0000256" key="1">
    <source>
        <dbReference type="SAM" id="MobiDB-lite"/>
    </source>
</evidence>
<keyword evidence="3" id="KW-1185">Reference proteome</keyword>
<sequence length="89" mass="10545">MPPSDHSSNDSFQANTTPHRRWTNQEQYNINTIMRLIEFLQDNPRAFAFVNKPTHDHPDMEWEHTIKQRADQQQAQHVQPFMGLPPDVH</sequence>
<comment type="caution">
    <text evidence="2">The sequence shown here is derived from an EMBL/GenBank/DDBJ whole genome shotgun (WGS) entry which is preliminary data.</text>
</comment>
<proteinExistence type="predicted"/>
<dbReference type="Proteomes" id="UP000807342">
    <property type="component" value="Unassembled WGS sequence"/>
</dbReference>
<dbReference type="EMBL" id="MU153163">
    <property type="protein sequence ID" value="KAF9439917.1"/>
    <property type="molecule type" value="Genomic_DNA"/>
</dbReference>